<name>A0A9D4UZA9_ADICA</name>
<dbReference type="CDD" id="cd12872">
    <property type="entry name" value="SPRY_Ash2"/>
    <property type="match status" value="1"/>
</dbReference>
<feature type="region of interest" description="Disordered" evidence="3">
    <location>
        <begin position="503"/>
        <end position="528"/>
    </location>
</feature>
<dbReference type="AlphaFoldDB" id="A0A9D4UZA9"/>
<evidence type="ECO:0000256" key="2">
    <source>
        <dbReference type="ARBA" id="ARBA00023242"/>
    </source>
</evidence>
<evidence type="ECO:0000256" key="3">
    <source>
        <dbReference type="SAM" id="MobiDB-lite"/>
    </source>
</evidence>
<proteinExistence type="predicted"/>
<feature type="region of interest" description="Disordered" evidence="3">
    <location>
        <begin position="100"/>
        <end position="150"/>
    </location>
</feature>
<evidence type="ECO:0000313" key="6">
    <source>
        <dbReference type="Proteomes" id="UP000886520"/>
    </source>
</evidence>
<feature type="domain" description="B30.2/SPRY" evidence="4">
    <location>
        <begin position="694"/>
        <end position="910"/>
    </location>
</feature>
<feature type="compositionally biased region" description="Basic and acidic residues" evidence="3">
    <location>
        <begin position="74"/>
        <end position="88"/>
    </location>
</feature>
<feature type="compositionally biased region" description="Basic and acidic residues" evidence="3">
    <location>
        <begin position="482"/>
        <end position="491"/>
    </location>
</feature>
<dbReference type="InterPro" id="IPR043136">
    <property type="entry name" value="B30.2/SPRY_sf"/>
</dbReference>
<dbReference type="InterPro" id="IPR003877">
    <property type="entry name" value="SPRY_dom"/>
</dbReference>
<dbReference type="Proteomes" id="UP000886520">
    <property type="component" value="Chromosome 8"/>
</dbReference>
<feature type="compositionally biased region" description="Basic residues" evidence="3">
    <location>
        <begin position="671"/>
        <end position="680"/>
    </location>
</feature>
<keyword evidence="6" id="KW-1185">Reference proteome</keyword>
<organism evidence="5 6">
    <name type="scientific">Adiantum capillus-veneris</name>
    <name type="common">Maidenhair fern</name>
    <dbReference type="NCBI Taxonomy" id="13818"/>
    <lineage>
        <taxon>Eukaryota</taxon>
        <taxon>Viridiplantae</taxon>
        <taxon>Streptophyta</taxon>
        <taxon>Embryophyta</taxon>
        <taxon>Tracheophyta</taxon>
        <taxon>Polypodiopsida</taxon>
        <taxon>Polypodiidae</taxon>
        <taxon>Polypodiales</taxon>
        <taxon>Pteridineae</taxon>
        <taxon>Pteridaceae</taxon>
        <taxon>Vittarioideae</taxon>
        <taxon>Adiantum</taxon>
    </lineage>
</organism>
<evidence type="ECO:0000256" key="1">
    <source>
        <dbReference type="ARBA" id="ARBA00004123"/>
    </source>
</evidence>
<feature type="region of interest" description="Disordered" evidence="3">
    <location>
        <begin position="599"/>
        <end position="630"/>
    </location>
</feature>
<feature type="region of interest" description="Disordered" evidence="3">
    <location>
        <begin position="24"/>
        <end position="88"/>
    </location>
</feature>
<feature type="compositionally biased region" description="Basic and acidic residues" evidence="3">
    <location>
        <begin position="39"/>
        <end position="53"/>
    </location>
</feature>
<evidence type="ECO:0000259" key="4">
    <source>
        <dbReference type="PROSITE" id="PS50188"/>
    </source>
</evidence>
<comment type="subcellular location">
    <subcellularLocation>
        <location evidence="1">Nucleus</location>
    </subcellularLocation>
</comment>
<reference evidence="5" key="1">
    <citation type="submission" date="2021-01" db="EMBL/GenBank/DDBJ databases">
        <title>Adiantum capillus-veneris genome.</title>
        <authorList>
            <person name="Fang Y."/>
            <person name="Liao Q."/>
        </authorList>
    </citation>
    <scope>NUCLEOTIDE SEQUENCE</scope>
    <source>
        <strain evidence="5">H3</strain>
        <tissue evidence="5">Leaf</tissue>
    </source>
</reference>
<dbReference type="GO" id="GO:0048188">
    <property type="term" value="C:Set1C/COMPASS complex"/>
    <property type="evidence" value="ECO:0007669"/>
    <property type="project" value="InterPro"/>
</dbReference>
<dbReference type="EMBL" id="JABFUD020000008">
    <property type="protein sequence ID" value="KAI5076890.1"/>
    <property type="molecule type" value="Genomic_DNA"/>
</dbReference>
<dbReference type="OrthoDB" id="10266026at2759"/>
<dbReference type="Pfam" id="PF00622">
    <property type="entry name" value="SPRY"/>
    <property type="match status" value="1"/>
</dbReference>
<protein>
    <recommendedName>
        <fullName evidence="4">B30.2/SPRY domain-containing protein</fullName>
    </recommendedName>
</protein>
<dbReference type="InterPro" id="IPR013320">
    <property type="entry name" value="ConA-like_dom_sf"/>
</dbReference>
<dbReference type="SUPFAM" id="SSF49899">
    <property type="entry name" value="Concanavalin A-like lectins/glucanases"/>
    <property type="match status" value="1"/>
</dbReference>
<feature type="compositionally biased region" description="Polar residues" evidence="3">
    <location>
        <begin position="117"/>
        <end position="135"/>
    </location>
</feature>
<feature type="compositionally biased region" description="Polar residues" evidence="3">
    <location>
        <begin position="469"/>
        <end position="478"/>
    </location>
</feature>
<feature type="compositionally biased region" description="Basic and acidic residues" evidence="3">
    <location>
        <begin position="612"/>
        <end position="625"/>
    </location>
</feature>
<dbReference type="SMART" id="SM00449">
    <property type="entry name" value="SPRY"/>
    <property type="match status" value="1"/>
</dbReference>
<feature type="region of interest" description="Disordered" evidence="3">
    <location>
        <begin position="645"/>
        <end position="695"/>
    </location>
</feature>
<dbReference type="InterPro" id="IPR001870">
    <property type="entry name" value="B30.2/SPRY"/>
</dbReference>
<dbReference type="PROSITE" id="PS50188">
    <property type="entry name" value="B302_SPRY"/>
    <property type="match status" value="1"/>
</dbReference>
<gene>
    <name evidence="5" type="ORF">GOP47_0008955</name>
</gene>
<sequence length="964" mass="105092">MASRSMQEDYSLSLLQTIEATSRSSIEEPLGATASGSMQEEHAPSLVHAREATARSPTEETLGDMTSASMHRSTTNEEKRTKQDVGDLVDMKVEAGSNIRSCSEKAAEEQVEEDGQHTSALSATEESLGDMTSGSMHRLMPNEEERTKQDVGDLGDMKVEARSDIWSCRKRAAEEQVEEDGRHVSALSDNIVDAERKKGRMAVGVSAPLNEEDRVSDLGTESDTMICTQSNRETNFVQGLESDLGKEMTGHEKEEGSGSMMVQTELRATTDISLKQELGSVTAQTELIAGITDVTFQSLTGRERVHERTECDGEAAVLTVAVGDTDVAKEQGKSHAGMDTEMVSDQRMEIVAGEGAQVGRQELLGEKDLGASEKNLGIGSTHSYQDIESCAGQGPKQEVTEGKEFPQGNKEAAEKDGMDVSACHVEVGSSKESGTVVKAEQRAQMEEGTPYFFGQETLVSSAVPGSLQLSASDGSGTSHADVLQRESKPYQKVETQMKARLAEAHQEEMEGSSGNVSRELSLKRSKEEEPVASVGKHWHVGIVMKVKSKSNSPVEDTLEGHKENFASHAFEERQVWAFQGAGHDNGMHPSGRRVFEEEKTGLSDEANTGTSEEEKFFGGQERGRIMENTGLKRKLSDNLVCDSGAMNEPGQSDSVVKKAKKKAVNVWAKTTTRKGPKKNSKNGGPQNPPTEDSVLLTPVYVNPDKVEDGPDQPIALSKYDKAEKIELSENRLSASSTKGYRMVRATRGVQEGTWYYEIVVEQLGPTGHTRLGWSTQKGDVQAPVGFDSNSYGYRDLDGSKTHVAVRETYGDLYVEGDVIGFYIHLPNGAEYAPKPAPLLSVRGRPYLSDVKEEQPRRVPGSEICFFRNGICQGTAFKDIYGGRYFPAASMYTLPKEPSCTVRFNFGPDFRYPPKDLDGRPAPKAMMHAPYHNALSGNEIGPVAYANVSPTGLDTQNMEPQMKMV</sequence>
<dbReference type="Gene3D" id="2.60.120.920">
    <property type="match status" value="1"/>
</dbReference>
<keyword evidence="2" id="KW-0539">Nucleus</keyword>
<comment type="caution">
    <text evidence="5">The sequence shown here is derived from an EMBL/GenBank/DDBJ whole genome shotgun (WGS) entry which is preliminary data.</text>
</comment>
<accession>A0A9D4UZA9</accession>
<feature type="compositionally biased region" description="Polar residues" evidence="3">
    <location>
        <begin position="64"/>
        <end position="73"/>
    </location>
</feature>
<evidence type="ECO:0000313" key="5">
    <source>
        <dbReference type="EMBL" id="KAI5076890.1"/>
    </source>
</evidence>
<dbReference type="FunFam" id="2.60.120.920:FF:000043">
    <property type="entry name" value="Protein TRAUCO"/>
    <property type="match status" value="1"/>
</dbReference>
<feature type="region of interest" description="Disordered" evidence="3">
    <location>
        <begin position="469"/>
        <end position="491"/>
    </location>
</feature>
<feature type="region of interest" description="Disordered" evidence="3">
    <location>
        <begin position="392"/>
        <end position="417"/>
    </location>
</feature>
<dbReference type="InterPro" id="IPR037353">
    <property type="entry name" value="ASH2"/>
</dbReference>
<dbReference type="PANTHER" id="PTHR10598">
    <property type="entry name" value="SET1/ASH2 HISTONE METHYLTRANSFERASE COMPLEX SUBUNIT ASH2"/>
    <property type="match status" value="1"/>
</dbReference>
<feature type="compositionally biased region" description="Basic and acidic residues" evidence="3">
    <location>
        <begin position="140"/>
        <end position="150"/>
    </location>
</feature>
<dbReference type="PANTHER" id="PTHR10598:SF0">
    <property type="entry name" value="SET1_ASH2 HISTONE METHYLTRANSFERASE COMPLEX SUBUNIT ASH2"/>
    <property type="match status" value="1"/>
</dbReference>
<dbReference type="GO" id="GO:0000976">
    <property type="term" value="F:transcription cis-regulatory region binding"/>
    <property type="evidence" value="ECO:0007669"/>
    <property type="project" value="TreeGrafter"/>
</dbReference>